<comment type="caution">
    <text evidence="1">The sequence shown here is derived from an EMBL/GenBank/DDBJ whole genome shotgun (WGS) entry which is preliminary data.</text>
</comment>
<sequence length="167" mass="17060">MPIGFPACMAISLGSAMGKLADMQRTAERARKRAAQQKESSEEQAEYLFNSAVRFAAAAGAGAADALVADTMAGLAPSEMIGVGLGVLSFTGVLGAATKTARSAAEGALCYSIGARSHEYFAGTAAAELPPGGAVAGEIDEYEQDALIAAMAEERESDFEDASLMVD</sequence>
<gene>
    <name evidence="1" type="ORF">LCGC14_0754630</name>
</gene>
<protein>
    <submittedName>
        <fullName evidence="1">Uncharacterized protein</fullName>
    </submittedName>
</protein>
<dbReference type="EMBL" id="LAZR01001838">
    <property type="protein sequence ID" value="KKN38318.1"/>
    <property type="molecule type" value="Genomic_DNA"/>
</dbReference>
<proteinExistence type="predicted"/>
<dbReference type="AlphaFoldDB" id="A0A0F9TA07"/>
<accession>A0A0F9TA07</accession>
<evidence type="ECO:0000313" key="1">
    <source>
        <dbReference type="EMBL" id="KKN38318.1"/>
    </source>
</evidence>
<name>A0A0F9TA07_9ZZZZ</name>
<reference evidence="1" key="1">
    <citation type="journal article" date="2015" name="Nature">
        <title>Complex archaea that bridge the gap between prokaryotes and eukaryotes.</title>
        <authorList>
            <person name="Spang A."/>
            <person name="Saw J.H."/>
            <person name="Jorgensen S.L."/>
            <person name="Zaremba-Niedzwiedzka K."/>
            <person name="Martijn J."/>
            <person name="Lind A.E."/>
            <person name="van Eijk R."/>
            <person name="Schleper C."/>
            <person name="Guy L."/>
            <person name="Ettema T.J."/>
        </authorList>
    </citation>
    <scope>NUCLEOTIDE SEQUENCE</scope>
</reference>
<organism evidence="1">
    <name type="scientific">marine sediment metagenome</name>
    <dbReference type="NCBI Taxonomy" id="412755"/>
    <lineage>
        <taxon>unclassified sequences</taxon>
        <taxon>metagenomes</taxon>
        <taxon>ecological metagenomes</taxon>
    </lineage>
</organism>